<protein>
    <recommendedName>
        <fullName evidence="10">Tyr recombinase domain-containing protein</fullName>
    </recommendedName>
</protein>
<dbReference type="Pfam" id="PF02899">
    <property type="entry name" value="Phage_int_SAM_1"/>
    <property type="match status" value="1"/>
</dbReference>
<dbReference type="SUPFAM" id="SSF56349">
    <property type="entry name" value="DNA breaking-rejoining enzymes"/>
    <property type="match status" value="1"/>
</dbReference>
<feature type="domain" description="DUF6538" evidence="7">
    <location>
        <begin position="16"/>
        <end position="67"/>
    </location>
</feature>
<dbReference type="PANTHER" id="PTHR30349">
    <property type="entry name" value="PHAGE INTEGRASE-RELATED"/>
    <property type="match status" value="1"/>
</dbReference>
<keyword evidence="9" id="KW-1185">Reference proteome</keyword>
<organism evidence="8 9">
    <name type="scientific">Afipia massiliensis</name>
    <dbReference type="NCBI Taxonomy" id="211460"/>
    <lineage>
        <taxon>Bacteria</taxon>
        <taxon>Pseudomonadati</taxon>
        <taxon>Pseudomonadota</taxon>
        <taxon>Alphaproteobacteria</taxon>
        <taxon>Hyphomicrobiales</taxon>
        <taxon>Nitrobacteraceae</taxon>
        <taxon>Afipia</taxon>
    </lineage>
</organism>
<dbReference type="Proteomes" id="UP000034832">
    <property type="component" value="Unassembled WGS sequence"/>
</dbReference>
<dbReference type="STRING" id="211460.YH63_10635"/>
<sequence length="551" mass="61803">MPTPIRPKKANGSQVNTWWLRKKVPEKLRSLVGKSEVWRSLDTTDLRTANQRIGQISAAIEAEWARLVAPAAASNLVPEIEPLSHQDLHALRGVAHITARDAVIANPTGFSVMRMAAGIPDPDNADDAAALDEAVCEFLQREGVSASPADVERFKPLYLRARRDAVADVGRAAEGDYSANPELKKLPKRTSPKLDLVLAFEEYVENGALKGGKDGPTAKRWRPKIAAFCKWLKHRDLAQMTTADGYKWADHLKAEGYAEKSIRDVWIASLSATAGFMVERRRLAQNPFLQIRVRNSVATNSLRPRKKGFTKKEAEAILTATLDGHSHLISEETAAARRWLPWLCCYSGARVNEVTSLYPDDVAKDKETGIWCMQIKPSLEKTAQWRTVPIHSHLREQGFLDYVDRRRKSGKPLFYDPDRGRGGKAGNPQFKKVAERLAEWLHSKNLIPDGIKPNHGWRHTFKSVARRIPMDREVEGHITGHRPKNSNSGFDYGDRWAETMSIEIEKYPAFRISALKAPPAPHKRARRTRAQIEADEAAKEARKDARATRAA</sequence>
<evidence type="ECO:0000256" key="5">
    <source>
        <dbReference type="SAM" id="MobiDB-lite"/>
    </source>
</evidence>
<dbReference type="Gene3D" id="1.10.443.10">
    <property type="entry name" value="Intergrase catalytic core"/>
    <property type="match status" value="1"/>
</dbReference>
<evidence type="ECO:0000256" key="3">
    <source>
        <dbReference type="ARBA" id="ARBA00023125"/>
    </source>
</evidence>
<gene>
    <name evidence="8" type="ORF">YH63_008310</name>
</gene>
<evidence type="ECO:0000313" key="8">
    <source>
        <dbReference type="EMBL" id="TKT71414.1"/>
    </source>
</evidence>
<evidence type="ECO:0000256" key="4">
    <source>
        <dbReference type="ARBA" id="ARBA00023172"/>
    </source>
</evidence>
<name>A0A4U6BRP4_9BRAD</name>
<feature type="domain" description="Integrase SAM-like N-terminal" evidence="6">
    <location>
        <begin position="217"/>
        <end position="265"/>
    </location>
</feature>
<dbReference type="EMBL" id="LBIA02000001">
    <property type="protein sequence ID" value="TKT71414.1"/>
    <property type="molecule type" value="Genomic_DNA"/>
</dbReference>
<dbReference type="PANTHER" id="PTHR30349:SF41">
    <property type="entry name" value="INTEGRASE_RECOMBINASE PROTEIN MJ0367-RELATED"/>
    <property type="match status" value="1"/>
</dbReference>
<dbReference type="InterPro" id="IPR004107">
    <property type="entry name" value="Integrase_SAM-like_N"/>
</dbReference>
<dbReference type="OrthoDB" id="9784724at2"/>
<comment type="similarity">
    <text evidence="1">Belongs to the 'phage' integrase family.</text>
</comment>
<dbReference type="InterPro" id="IPR011010">
    <property type="entry name" value="DNA_brk_join_enz"/>
</dbReference>
<keyword evidence="4" id="KW-0233">DNA recombination</keyword>
<accession>A0A4U6BRP4</accession>
<dbReference type="Pfam" id="PF20172">
    <property type="entry name" value="DUF6538"/>
    <property type="match status" value="1"/>
</dbReference>
<keyword evidence="3" id="KW-0238">DNA-binding</keyword>
<evidence type="ECO:0000256" key="2">
    <source>
        <dbReference type="ARBA" id="ARBA00022908"/>
    </source>
</evidence>
<evidence type="ECO:0000256" key="1">
    <source>
        <dbReference type="ARBA" id="ARBA00008857"/>
    </source>
</evidence>
<dbReference type="AlphaFoldDB" id="A0A4U6BRP4"/>
<keyword evidence="2" id="KW-0229">DNA integration</keyword>
<evidence type="ECO:0008006" key="10">
    <source>
        <dbReference type="Google" id="ProtNLM"/>
    </source>
</evidence>
<evidence type="ECO:0000259" key="7">
    <source>
        <dbReference type="Pfam" id="PF20172"/>
    </source>
</evidence>
<evidence type="ECO:0000259" key="6">
    <source>
        <dbReference type="Pfam" id="PF02899"/>
    </source>
</evidence>
<dbReference type="RefSeq" id="WP_046828009.1">
    <property type="nucleotide sequence ID" value="NZ_LBIA02000001.1"/>
</dbReference>
<dbReference type="GO" id="GO:0003677">
    <property type="term" value="F:DNA binding"/>
    <property type="evidence" value="ECO:0007669"/>
    <property type="project" value="UniProtKB-KW"/>
</dbReference>
<feature type="region of interest" description="Disordered" evidence="5">
    <location>
        <begin position="518"/>
        <end position="551"/>
    </location>
</feature>
<dbReference type="InterPro" id="IPR050090">
    <property type="entry name" value="Tyrosine_recombinase_XerCD"/>
</dbReference>
<dbReference type="GO" id="GO:0015074">
    <property type="term" value="P:DNA integration"/>
    <property type="evidence" value="ECO:0007669"/>
    <property type="project" value="UniProtKB-KW"/>
</dbReference>
<evidence type="ECO:0000313" key="9">
    <source>
        <dbReference type="Proteomes" id="UP000034832"/>
    </source>
</evidence>
<reference evidence="8" key="1">
    <citation type="submission" date="2019-04" db="EMBL/GenBank/DDBJ databases">
        <title>Whole genome sequencing of cave bacteria.</title>
        <authorList>
            <person name="Gan H.M."/>
            <person name="Barton H."/>
            <person name="Savka M.A."/>
        </authorList>
    </citation>
    <scope>NUCLEOTIDE SEQUENCE [LARGE SCALE GENOMIC DNA]</scope>
    <source>
        <strain evidence="8">LC387</strain>
    </source>
</reference>
<dbReference type="InterPro" id="IPR046668">
    <property type="entry name" value="DUF6538"/>
</dbReference>
<comment type="caution">
    <text evidence="8">The sequence shown here is derived from an EMBL/GenBank/DDBJ whole genome shotgun (WGS) entry which is preliminary data.</text>
</comment>
<dbReference type="InterPro" id="IPR013762">
    <property type="entry name" value="Integrase-like_cat_sf"/>
</dbReference>
<feature type="compositionally biased region" description="Basic and acidic residues" evidence="5">
    <location>
        <begin position="530"/>
        <end position="551"/>
    </location>
</feature>
<proteinExistence type="inferred from homology"/>
<dbReference type="GO" id="GO:0006310">
    <property type="term" value="P:DNA recombination"/>
    <property type="evidence" value="ECO:0007669"/>
    <property type="project" value="UniProtKB-KW"/>
</dbReference>